<evidence type="ECO:0000313" key="2">
    <source>
        <dbReference type="EMBL" id="CAE7610775.1"/>
    </source>
</evidence>
<evidence type="ECO:0000313" key="3">
    <source>
        <dbReference type="Proteomes" id="UP000649617"/>
    </source>
</evidence>
<dbReference type="InterPro" id="IPR043502">
    <property type="entry name" value="DNA/RNA_pol_sf"/>
</dbReference>
<dbReference type="Pfam" id="PF00078">
    <property type="entry name" value="RVT_1"/>
    <property type="match status" value="1"/>
</dbReference>
<gene>
    <name evidence="2" type="ORF">SPIL2461_LOCUS16100</name>
</gene>
<dbReference type="AlphaFoldDB" id="A0A812VBU8"/>
<dbReference type="EMBL" id="CAJNIZ010041068">
    <property type="protein sequence ID" value="CAE7610775.1"/>
    <property type="molecule type" value="Genomic_DNA"/>
</dbReference>
<organism evidence="2 3">
    <name type="scientific">Symbiodinium pilosum</name>
    <name type="common">Dinoflagellate</name>
    <dbReference type="NCBI Taxonomy" id="2952"/>
    <lineage>
        <taxon>Eukaryota</taxon>
        <taxon>Sar</taxon>
        <taxon>Alveolata</taxon>
        <taxon>Dinophyceae</taxon>
        <taxon>Suessiales</taxon>
        <taxon>Symbiodiniaceae</taxon>
        <taxon>Symbiodinium</taxon>
    </lineage>
</organism>
<accession>A0A812VBU8</accession>
<dbReference type="SUPFAM" id="SSF56672">
    <property type="entry name" value="DNA/RNA polymerases"/>
    <property type="match status" value="1"/>
</dbReference>
<feature type="domain" description="Reverse transcriptase" evidence="1">
    <location>
        <begin position="189"/>
        <end position="285"/>
    </location>
</feature>
<protein>
    <recommendedName>
        <fullName evidence="1">Reverse transcriptase domain-containing protein</fullName>
    </recommendedName>
</protein>
<sequence length="325" mass="35857">MVYLRGSGACPKRYDCRPRAVTKSIPVSTFLDQMALTTMARECTKPQASQGYKDSDEVKALFAAAKQASTANAWKQAHEARKKARLAWEHAKLDEEIYAGEPLEDWVEEGTLASPPFELQELQDAANVAGEGVEDWRAVGEVRSSESLRPRFATSAHDHASLPSWQDLGHSCLAAFAWTIGSDFANQVGDDEIGNDERDRQGSVESPAFFALIADVCVEEAGRRFGWHAECPGLEGLNLREVLFMDDAIVWDTSGPVLGRRLEQLAVVLAEWGLRLNVDKCQLYRSPYCNSQDDVVVGGHTLVADDHLAVMGLKFRVNQTASEML</sequence>
<reference evidence="2" key="1">
    <citation type="submission" date="2021-02" db="EMBL/GenBank/DDBJ databases">
        <authorList>
            <person name="Dougan E. K."/>
            <person name="Rhodes N."/>
            <person name="Thang M."/>
            <person name="Chan C."/>
        </authorList>
    </citation>
    <scope>NUCLEOTIDE SEQUENCE</scope>
</reference>
<dbReference type="Proteomes" id="UP000649617">
    <property type="component" value="Unassembled WGS sequence"/>
</dbReference>
<comment type="caution">
    <text evidence="2">The sequence shown here is derived from an EMBL/GenBank/DDBJ whole genome shotgun (WGS) entry which is preliminary data.</text>
</comment>
<keyword evidence="3" id="KW-1185">Reference proteome</keyword>
<dbReference type="OrthoDB" id="4369127at2759"/>
<proteinExistence type="predicted"/>
<dbReference type="InterPro" id="IPR000477">
    <property type="entry name" value="RT_dom"/>
</dbReference>
<evidence type="ECO:0000259" key="1">
    <source>
        <dbReference type="Pfam" id="PF00078"/>
    </source>
</evidence>
<feature type="non-terminal residue" evidence="2">
    <location>
        <position position="1"/>
    </location>
</feature>
<name>A0A812VBU8_SYMPI</name>